<feature type="domain" description="TGS" evidence="7">
    <location>
        <begin position="494"/>
        <end position="555"/>
    </location>
</feature>
<evidence type="ECO:0000256" key="3">
    <source>
        <dbReference type="ARBA" id="ARBA00032407"/>
    </source>
</evidence>
<dbReference type="InterPro" id="IPR045865">
    <property type="entry name" value="ACT-like_dom_sf"/>
</dbReference>
<proteinExistence type="predicted"/>
<dbReference type="SUPFAM" id="SSF81271">
    <property type="entry name" value="TGS-like"/>
    <property type="match status" value="1"/>
</dbReference>
<dbReference type="SUPFAM" id="SSF55021">
    <property type="entry name" value="ACT-like"/>
    <property type="match status" value="1"/>
</dbReference>
<dbReference type="CDD" id="cd04876">
    <property type="entry name" value="ACT_RelA-SpoT"/>
    <property type="match status" value="1"/>
</dbReference>
<dbReference type="SUPFAM" id="SSF81301">
    <property type="entry name" value="Nucleotidyltransferase"/>
    <property type="match status" value="1"/>
</dbReference>
<organism evidence="8 9">
    <name type="scientific">Pseudaquabacterium rugosum</name>
    <dbReference type="NCBI Taxonomy" id="2984194"/>
    <lineage>
        <taxon>Bacteria</taxon>
        <taxon>Pseudomonadati</taxon>
        <taxon>Pseudomonadota</taxon>
        <taxon>Betaproteobacteria</taxon>
        <taxon>Burkholderiales</taxon>
        <taxon>Sphaerotilaceae</taxon>
        <taxon>Pseudaquabacterium</taxon>
    </lineage>
</organism>
<evidence type="ECO:0000256" key="5">
    <source>
        <dbReference type="SAM" id="MobiDB-lite"/>
    </source>
</evidence>
<dbReference type="Proteomes" id="UP001368500">
    <property type="component" value="Unassembled WGS sequence"/>
</dbReference>
<dbReference type="Gene3D" id="3.10.20.30">
    <property type="match status" value="1"/>
</dbReference>
<dbReference type="PANTHER" id="PTHR21262:SF31">
    <property type="entry name" value="GTP PYROPHOSPHOKINASE"/>
    <property type="match status" value="1"/>
</dbReference>
<evidence type="ECO:0000313" key="8">
    <source>
        <dbReference type="EMBL" id="MEK8024952.1"/>
    </source>
</evidence>
<reference evidence="8 9" key="1">
    <citation type="submission" date="2024-04" db="EMBL/GenBank/DDBJ databases">
        <title>Novel species of the genus Ideonella isolated from streams.</title>
        <authorList>
            <person name="Lu H."/>
        </authorList>
    </citation>
    <scope>NUCLEOTIDE SEQUENCE [LARGE SCALE GENOMIC DNA]</scope>
    <source>
        <strain evidence="8 9">BYS139W</strain>
    </source>
</reference>
<dbReference type="Gene3D" id="3.30.70.260">
    <property type="match status" value="1"/>
</dbReference>
<dbReference type="InterPro" id="IPR033655">
    <property type="entry name" value="TGS_RelA/SpoT"/>
</dbReference>
<evidence type="ECO:0000256" key="1">
    <source>
        <dbReference type="ARBA" id="ARBA00019852"/>
    </source>
</evidence>
<dbReference type="InterPro" id="IPR012676">
    <property type="entry name" value="TGS-like"/>
</dbReference>
<dbReference type="InterPro" id="IPR043519">
    <property type="entry name" value="NT_sf"/>
</dbReference>
<evidence type="ECO:0000313" key="9">
    <source>
        <dbReference type="Proteomes" id="UP001368500"/>
    </source>
</evidence>
<evidence type="ECO:0000259" key="7">
    <source>
        <dbReference type="PROSITE" id="PS51880"/>
    </source>
</evidence>
<dbReference type="Pfam" id="PF02824">
    <property type="entry name" value="TGS"/>
    <property type="match status" value="1"/>
</dbReference>
<sequence length="839" mass="89837">MKTGSTTLGGHPAAIVQAVGVRLPATPAHGHGPAGGPTTPAGATSDSPVPDAGPLPAGAPSAGASADDEGIRLLSRAQAFALPLLQGQPLDTGEDAAEHAAGVAAILLGIGAAPDMAAAAWLVYAGDHLHKPEEVIARAFGEGYAGLVSHTRKLVQIQRAAREARLEAEARAQQVERVRKMLLAFSRDLRVVLLRLASRLQTLRWYAASKTPCPLLLARETQEVFAPLANRLGIWQIKWELEDLAFRFLQPDDYKAVARALAERRIERESGIESTRAALAALLAEADIPAEVQGRPKHLYSIWKKMRGKNLGLERIFDVRALRVIVADVPACYGVLATLHSHWNPLPGEYDDYIARPKPNGYQSLHSVVAGPDGRPVEVQIRTAAMHDHAEHGVAAHWAYKEAGTRGYAGVSAAGEFEERVAEARKAVLRQLLAWERDYVRSARAGAGTAEAPVADDAPGGAPSPAASVGAPGESAPPRRAAAAAEDPLGTFDDRIYVFTPQSTVIDLVVDATPVDFAYAVHTDLGHRCRGARIDGQMVPLNTVLANGQTVEIISVREGGPSLDWLNTELGYLNSPRARAKVRAWFNARAQQATIARGREAVEKVLQREGRTAMRLEDLAAQLGFRSADALFEIVGKDEYPLRPIELLLRPPAAPVAEPGDVAGADSLAGREAAAMALKRARAGDGRGGVLVVGVDSLLTQLARCCRPAPPDAIGGYVTRGKGVAVHRCNCPNFVHMSSQQPDRVIDVAWGERPADRDAVYPVDVLVEAGDRTGLLRDISELFSKERMNVIAVHTQSLRSATGRTAFMTFTVELADAARLPAVLRHVQSVPGVRQVRRR</sequence>
<dbReference type="Pfam" id="PF04607">
    <property type="entry name" value="RelA_SpoT"/>
    <property type="match status" value="1"/>
</dbReference>
<accession>A0ABU9B521</accession>
<dbReference type="SUPFAM" id="SSF109604">
    <property type="entry name" value="HD-domain/PDEase-like"/>
    <property type="match status" value="1"/>
</dbReference>
<dbReference type="Pfam" id="PF13328">
    <property type="entry name" value="HD_4"/>
    <property type="match status" value="1"/>
</dbReference>
<dbReference type="Gene3D" id="3.30.460.10">
    <property type="entry name" value="Beta Polymerase, domain 2"/>
    <property type="match status" value="1"/>
</dbReference>
<dbReference type="Pfam" id="PF13291">
    <property type="entry name" value="ACT_4"/>
    <property type="match status" value="1"/>
</dbReference>
<dbReference type="InterPro" id="IPR012675">
    <property type="entry name" value="Beta-grasp_dom_sf"/>
</dbReference>
<dbReference type="EMBL" id="JBBUTF010000003">
    <property type="protein sequence ID" value="MEK8024952.1"/>
    <property type="molecule type" value="Genomic_DNA"/>
</dbReference>
<protein>
    <recommendedName>
        <fullName evidence="1">GTP pyrophosphokinase</fullName>
    </recommendedName>
    <alternativeName>
        <fullName evidence="3">(p)ppGpp synthase</fullName>
    </alternativeName>
    <alternativeName>
        <fullName evidence="2">ATP:GTP 3'-pyrophosphotransferase</fullName>
    </alternativeName>
    <alternativeName>
        <fullName evidence="4">ppGpp synthase I</fullName>
    </alternativeName>
</protein>
<keyword evidence="9" id="KW-1185">Reference proteome</keyword>
<dbReference type="CDD" id="cd05399">
    <property type="entry name" value="NT_Rel-Spo_like"/>
    <property type="match status" value="1"/>
</dbReference>
<dbReference type="PANTHER" id="PTHR21262">
    <property type="entry name" value="GUANOSINE-3',5'-BIS DIPHOSPHATE 3'-PYROPHOSPHOHYDROLASE"/>
    <property type="match status" value="1"/>
</dbReference>
<dbReference type="InterPro" id="IPR007685">
    <property type="entry name" value="RelA_SpoT"/>
</dbReference>
<dbReference type="SMART" id="SM00954">
    <property type="entry name" value="RelA_SpoT"/>
    <property type="match status" value="1"/>
</dbReference>
<name>A0ABU9B521_9BURK</name>
<feature type="domain" description="ACT" evidence="6">
    <location>
        <begin position="764"/>
        <end position="839"/>
    </location>
</feature>
<dbReference type="Gene3D" id="1.10.3210.10">
    <property type="entry name" value="Hypothetical protein af1432"/>
    <property type="match status" value="1"/>
</dbReference>
<evidence type="ECO:0000256" key="4">
    <source>
        <dbReference type="ARBA" id="ARBA00033308"/>
    </source>
</evidence>
<feature type="compositionally biased region" description="Low complexity" evidence="5">
    <location>
        <begin position="24"/>
        <end position="65"/>
    </location>
</feature>
<feature type="region of interest" description="Disordered" evidence="5">
    <location>
        <begin position="24"/>
        <end position="66"/>
    </location>
</feature>
<dbReference type="PROSITE" id="PS51671">
    <property type="entry name" value="ACT"/>
    <property type="match status" value="1"/>
</dbReference>
<dbReference type="RefSeq" id="WP_341372737.1">
    <property type="nucleotide sequence ID" value="NZ_JBBUTF010000003.1"/>
</dbReference>
<dbReference type="CDD" id="cd01668">
    <property type="entry name" value="TGS_RSH"/>
    <property type="match status" value="1"/>
</dbReference>
<dbReference type="PROSITE" id="PS51880">
    <property type="entry name" value="TGS"/>
    <property type="match status" value="1"/>
</dbReference>
<evidence type="ECO:0000256" key="2">
    <source>
        <dbReference type="ARBA" id="ARBA00029754"/>
    </source>
</evidence>
<comment type="caution">
    <text evidence="8">The sequence shown here is derived from an EMBL/GenBank/DDBJ whole genome shotgun (WGS) entry which is preliminary data.</text>
</comment>
<gene>
    <name evidence="8" type="ORF">AACH11_03105</name>
</gene>
<dbReference type="InterPro" id="IPR004095">
    <property type="entry name" value="TGS"/>
</dbReference>
<evidence type="ECO:0000259" key="6">
    <source>
        <dbReference type="PROSITE" id="PS51671"/>
    </source>
</evidence>
<dbReference type="InterPro" id="IPR002912">
    <property type="entry name" value="ACT_dom"/>
</dbReference>
<feature type="compositionally biased region" description="Low complexity" evidence="5">
    <location>
        <begin position="450"/>
        <end position="485"/>
    </location>
</feature>
<feature type="region of interest" description="Disordered" evidence="5">
    <location>
        <begin position="449"/>
        <end position="485"/>
    </location>
</feature>